<feature type="compositionally biased region" description="Polar residues" evidence="1">
    <location>
        <begin position="265"/>
        <end position="280"/>
    </location>
</feature>
<feature type="region of interest" description="Disordered" evidence="1">
    <location>
        <begin position="348"/>
        <end position="528"/>
    </location>
</feature>
<proteinExistence type="predicted"/>
<feature type="region of interest" description="Disordered" evidence="1">
    <location>
        <begin position="220"/>
        <end position="313"/>
    </location>
</feature>
<dbReference type="Gene3D" id="1.10.20.10">
    <property type="entry name" value="Histone, subunit A"/>
    <property type="match status" value="1"/>
</dbReference>
<comment type="caution">
    <text evidence="2">The sequence shown here is derived from an EMBL/GenBank/DDBJ whole genome shotgun (WGS) entry which is preliminary data.</text>
</comment>
<evidence type="ECO:0000313" key="3">
    <source>
        <dbReference type="Proteomes" id="UP000807306"/>
    </source>
</evidence>
<feature type="compositionally biased region" description="Polar residues" evidence="1">
    <location>
        <begin position="399"/>
        <end position="416"/>
    </location>
</feature>
<dbReference type="SUPFAM" id="SSF47113">
    <property type="entry name" value="Histone-fold"/>
    <property type="match status" value="1"/>
</dbReference>
<reference evidence="2" key="1">
    <citation type="submission" date="2020-11" db="EMBL/GenBank/DDBJ databases">
        <authorList>
            <consortium name="DOE Joint Genome Institute"/>
            <person name="Ahrendt S."/>
            <person name="Riley R."/>
            <person name="Andreopoulos W."/>
            <person name="Labutti K."/>
            <person name="Pangilinan J."/>
            <person name="Ruiz-Duenas F.J."/>
            <person name="Barrasa J.M."/>
            <person name="Sanchez-Garcia M."/>
            <person name="Camarero S."/>
            <person name="Miyauchi S."/>
            <person name="Serrano A."/>
            <person name="Linde D."/>
            <person name="Babiker R."/>
            <person name="Drula E."/>
            <person name="Ayuso-Fernandez I."/>
            <person name="Pacheco R."/>
            <person name="Padilla G."/>
            <person name="Ferreira P."/>
            <person name="Barriuso J."/>
            <person name="Kellner H."/>
            <person name="Castanera R."/>
            <person name="Alfaro M."/>
            <person name="Ramirez L."/>
            <person name="Pisabarro A.G."/>
            <person name="Kuo A."/>
            <person name="Tritt A."/>
            <person name="Lipzen A."/>
            <person name="He G."/>
            <person name="Yan M."/>
            <person name="Ng V."/>
            <person name="Cullen D."/>
            <person name="Martin F."/>
            <person name="Rosso M.-N."/>
            <person name="Henrissat B."/>
            <person name="Hibbett D."/>
            <person name="Martinez A.T."/>
            <person name="Grigoriev I.V."/>
        </authorList>
    </citation>
    <scope>NUCLEOTIDE SEQUENCE</scope>
    <source>
        <strain evidence="2">CBS 506.95</strain>
    </source>
</reference>
<protein>
    <submittedName>
        <fullName evidence="2">Uncharacterized protein</fullName>
    </submittedName>
</protein>
<feature type="compositionally biased region" description="Basic and acidic residues" evidence="1">
    <location>
        <begin position="281"/>
        <end position="309"/>
    </location>
</feature>
<dbReference type="Proteomes" id="UP000807306">
    <property type="component" value="Unassembled WGS sequence"/>
</dbReference>
<feature type="compositionally biased region" description="Low complexity" evidence="1">
    <location>
        <begin position="417"/>
        <end position="447"/>
    </location>
</feature>
<feature type="compositionally biased region" description="Basic and acidic residues" evidence="1">
    <location>
        <begin position="348"/>
        <end position="360"/>
    </location>
</feature>
<feature type="compositionally biased region" description="Basic and acidic residues" evidence="1">
    <location>
        <begin position="706"/>
        <end position="715"/>
    </location>
</feature>
<feature type="compositionally biased region" description="Polar residues" evidence="1">
    <location>
        <begin position="570"/>
        <end position="586"/>
    </location>
</feature>
<evidence type="ECO:0000313" key="2">
    <source>
        <dbReference type="EMBL" id="KAF9534568.1"/>
    </source>
</evidence>
<feature type="compositionally biased region" description="Low complexity" evidence="1">
    <location>
        <begin position="363"/>
        <end position="374"/>
    </location>
</feature>
<dbReference type="EMBL" id="MU157825">
    <property type="protein sequence ID" value="KAF9534568.1"/>
    <property type="molecule type" value="Genomic_DNA"/>
</dbReference>
<sequence length="932" mass="101643">MPGVDGNGPNYISAHSADVILSDIRPIKLKPEALSAINVLLDEFLHSILSTSRSLATEKLRSALLSILPTSLGKEALLEAEVELRAYWERTKSKVPPEDDTRVFHLQWSFEVLRLKCSAYSTLNEEDEDPAAEFRIDEVFSKAHEYPPNTALLDPAALYLTAIIESMCEHILSNVGRVAARDSSRTYATVNDLFVALCEDDSVYGLFKTMKVYEQIETMTKTATSNTRRSKSISRNERSSLSRTSSGQQDLTLVNTSSISRRSSDGQSTIMSPSILGSRSSLDKGRIKDVQKTHRKSDSLRSDVSKLIDEDPPEEAAMLREFDDLMRSTSTMKVSLTPDRLKTMETYKQEKDQKTRHPDSHFPSISSPDIVPPSARRTPIRQVESINEEEEHKPKGRSRQASVTTPPVSSFQGVQPSRTRSISTTSTSHFTVTRKPVRSPSVSVTSTQPPPQMPAARIANTPSANPEKNGFPNRTRNKGRNRESLDLDDIMNGSDDEQIVHVTKKSTPVPSPKSAPTPRRGVNPPKVSASTRELMDFLAEGPPDAPQTLSKSGRELVDFLSQGPPDYGTNHGSQISLDKSQKSGSRLQRMMSKLSIVSPEKQRTNGDLKSPVRLTHTPVLSLHSKVSSGTLSSLANRPIPPRPPRPPSPPSSHDSLEDRSPGLVPQSTVVRRVQEPPSREPSGGAEQPMRVQPTPIISSPPSSLRDSPHSPDRDQSSTSHRTPPSAYAHSPSHIKGVTKPVSPIRTPSHPSGSTRKIVPELTSTPITTHNPPLAAAAPKLANPTALTPCISEADVHDMQRLLSSATTADECRLIFNMFVARSGVYEPSKEENPYPSPTPSIAKPEPPLDSEVTVETALVELLLGNSTAPSTIIGSASQSSPAQGLVKVDQAPVSPADSMPRKLPQSPQNTHIPSHRHHVSPVANQPLVPIRA</sequence>
<gene>
    <name evidence="2" type="ORF">CPB83DRAFT_842530</name>
</gene>
<feature type="compositionally biased region" description="Pro residues" evidence="1">
    <location>
        <begin position="638"/>
        <end position="650"/>
    </location>
</feature>
<feature type="region of interest" description="Disordered" evidence="1">
    <location>
        <begin position="558"/>
        <end position="757"/>
    </location>
</feature>
<evidence type="ECO:0000256" key="1">
    <source>
        <dbReference type="SAM" id="MobiDB-lite"/>
    </source>
</evidence>
<dbReference type="AlphaFoldDB" id="A0A9P6ETK0"/>
<feature type="region of interest" description="Disordered" evidence="1">
    <location>
        <begin position="826"/>
        <end position="847"/>
    </location>
</feature>
<organism evidence="2 3">
    <name type="scientific">Crepidotus variabilis</name>
    <dbReference type="NCBI Taxonomy" id="179855"/>
    <lineage>
        <taxon>Eukaryota</taxon>
        <taxon>Fungi</taxon>
        <taxon>Dikarya</taxon>
        <taxon>Basidiomycota</taxon>
        <taxon>Agaricomycotina</taxon>
        <taxon>Agaricomycetes</taxon>
        <taxon>Agaricomycetidae</taxon>
        <taxon>Agaricales</taxon>
        <taxon>Agaricineae</taxon>
        <taxon>Crepidotaceae</taxon>
        <taxon>Crepidotus</taxon>
    </lineage>
</organism>
<feature type="compositionally biased region" description="Polar residues" evidence="1">
    <location>
        <begin position="624"/>
        <end position="635"/>
    </location>
</feature>
<feature type="compositionally biased region" description="Acidic residues" evidence="1">
    <location>
        <begin position="486"/>
        <end position="497"/>
    </location>
</feature>
<dbReference type="InterPro" id="IPR009072">
    <property type="entry name" value="Histone-fold"/>
</dbReference>
<keyword evidence="3" id="KW-1185">Reference proteome</keyword>
<accession>A0A9P6ETK0</accession>
<dbReference type="OrthoDB" id="5382203at2759"/>
<dbReference type="GO" id="GO:0046982">
    <property type="term" value="F:protein heterodimerization activity"/>
    <property type="evidence" value="ECO:0007669"/>
    <property type="project" value="InterPro"/>
</dbReference>
<feature type="compositionally biased region" description="Polar residues" evidence="1">
    <location>
        <begin position="241"/>
        <end position="256"/>
    </location>
</feature>
<name>A0A9P6ETK0_9AGAR</name>
<feature type="region of interest" description="Disordered" evidence="1">
    <location>
        <begin position="874"/>
        <end position="932"/>
    </location>
</feature>
<feature type="compositionally biased region" description="Low complexity" evidence="1">
    <location>
        <begin position="693"/>
        <end position="705"/>
    </location>
</feature>